<feature type="transmembrane region" description="Helical" evidence="1">
    <location>
        <begin position="139"/>
        <end position="158"/>
    </location>
</feature>
<evidence type="ECO:0000256" key="1">
    <source>
        <dbReference type="SAM" id="Phobius"/>
    </source>
</evidence>
<keyword evidence="1" id="KW-1133">Transmembrane helix</keyword>
<reference evidence="3" key="1">
    <citation type="journal article" date="2012" name="Science">
        <title>The Paleozoic origin of enzymatic lignin decomposition reconstructed from 31 fungal genomes.</title>
        <authorList>
            <person name="Floudas D."/>
            <person name="Binder M."/>
            <person name="Riley R."/>
            <person name="Barry K."/>
            <person name="Blanchette R.A."/>
            <person name="Henrissat B."/>
            <person name="Martinez A.T."/>
            <person name="Otillar R."/>
            <person name="Spatafora J.W."/>
            <person name="Yadav J.S."/>
            <person name="Aerts A."/>
            <person name="Benoit I."/>
            <person name="Boyd A."/>
            <person name="Carlson A."/>
            <person name="Copeland A."/>
            <person name="Coutinho P.M."/>
            <person name="de Vries R.P."/>
            <person name="Ferreira P."/>
            <person name="Findley K."/>
            <person name="Foster B."/>
            <person name="Gaskell J."/>
            <person name="Glotzer D."/>
            <person name="Gorecki P."/>
            <person name="Heitman J."/>
            <person name="Hesse C."/>
            <person name="Hori C."/>
            <person name="Igarashi K."/>
            <person name="Jurgens J.A."/>
            <person name="Kallen N."/>
            <person name="Kersten P."/>
            <person name="Kohler A."/>
            <person name="Kuees U."/>
            <person name="Kumar T.K.A."/>
            <person name="Kuo A."/>
            <person name="LaButti K."/>
            <person name="Larrondo L.F."/>
            <person name="Lindquist E."/>
            <person name="Ling A."/>
            <person name="Lombard V."/>
            <person name="Lucas S."/>
            <person name="Lundell T."/>
            <person name="Martin R."/>
            <person name="McLaughlin D.J."/>
            <person name="Morgenstern I."/>
            <person name="Morin E."/>
            <person name="Murat C."/>
            <person name="Nagy L.G."/>
            <person name="Nolan M."/>
            <person name="Ohm R.A."/>
            <person name="Patyshakuliyeva A."/>
            <person name="Rokas A."/>
            <person name="Ruiz-Duenas F.J."/>
            <person name="Sabat G."/>
            <person name="Salamov A."/>
            <person name="Samejima M."/>
            <person name="Schmutz J."/>
            <person name="Slot J.C."/>
            <person name="St John F."/>
            <person name="Stenlid J."/>
            <person name="Sun H."/>
            <person name="Sun S."/>
            <person name="Syed K."/>
            <person name="Tsang A."/>
            <person name="Wiebenga A."/>
            <person name="Young D."/>
            <person name="Pisabarro A."/>
            <person name="Eastwood D.C."/>
            <person name="Martin F."/>
            <person name="Cullen D."/>
            <person name="Grigoriev I.V."/>
            <person name="Hibbett D.S."/>
        </authorList>
    </citation>
    <scope>NUCLEOTIDE SEQUENCE [LARGE SCALE GENOMIC DNA]</scope>
    <source>
        <strain evidence="3">RWD-64-598 SS2</strain>
    </source>
</reference>
<gene>
    <name evidence="2" type="ORF">CONPUDRAFT_152589</name>
</gene>
<protein>
    <submittedName>
        <fullName evidence="2">Alpha beta-hydrolase</fullName>
    </submittedName>
</protein>
<dbReference type="InterPro" id="IPR029058">
    <property type="entry name" value="AB_hydrolase_fold"/>
</dbReference>
<dbReference type="OMA" id="WAMDGAD"/>
<dbReference type="EMBL" id="JH711577">
    <property type="protein sequence ID" value="EIW81670.1"/>
    <property type="molecule type" value="Genomic_DNA"/>
</dbReference>
<sequence>MESQAQKTPSSTTDISAGDTAQISFVSHNPSAPITILFIRGAFGSHADWDKVVSHMPPTYHLLIPSLHVDSKGQPRTFDLCIITTLLSLLVSTHAKSGKAHVVGLSLGAHVSAGFAASYPGLTLSLFTSGFAPLINRRAWYYPLVPYILMTDVVLLKLTPRWLVAKMMDGYAPEPDSQTSHEGKRDIQASRDVADAVCTSMETQGPVTTRVLVVVAGKGGLLPTSDSVESAKWFVERMKGVEGQGVGDPAGATTMTLVKAPNMRHGWSVICPEAFARSVCLWVDQGELDEGFELM</sequence>
<dbReference type="RefSeq" id="XP_007767566.1">
    <property type="nucleotide sequence ID" value="XM_007769376.1"/>
</dbReference>
<keyword evidence="2" id="KW-0378">Hydrolase</keyword>
<dbReference type="SUPFAM" id="SSF53474">
    <property type="entry name" value="alpha/beta-Hydrolases"/>
    <property type="match status" value="1"/>
</dbReference>
<keyword evidence="3" id="KW-1185">Reference proteome</keyword>
<proteinExistence type="predicted"/>
<accession>A0A5M3MRF0</accession>
<dbReference type="GO" id="GO:0016787">
    <property type="term" value="F:hydrolase activity"/>
    <property type="evidence" value="ECO:0007669"/>
    <property type="project" value="UniProtKB-KW"/>
</dbReference>
<dbReference type="Gene3D" id="3.40.50.1820">
    <property type="entry name" value="alpha/beta hydrolase"/>
    <property type="match status" value="1"/>
</dbReference>
<dbReference type="GeneID" id="19203021"/>
<evidence type="ECO:0000313" key="2">
    <source>
        <dbReference type="EMBL" id="EIW81670.1"/>
    </source>
</evidence>
<feature type="transmembrane region" description="Helical" evidence="1">
    <location>
        <begin position="100"/>
        <end position="119"/>
    </location>
</feature>
<dbReference type="OrthoDB" id="8119704at2759"/>
<keyword evidence="1" id="KW-0472">Membrane</keyword>
<dbReference type="Proteomes" id="UP000053558">
    <property type="component" value="Unassembled WGS sequence"/>
</dbReference>
<organism evidence="2 3">
    <name type="scientific">Coniophora puteana (strain RWD-64-598)</name>
    <name type="common">Brown rot fungus</name>
    <dbReference type="NCBI Taxonomy" id="741705"/>
    <lineage>
        <taxon>Eukaryota</taxon>
        <taxon>Fungi</taxon>
        <taxon>Dikarya</taxon>
        <taxon>Basidiomycota</taxon>
        <taxon>Agaricomycotina</taxon>
        <taxon>Agaricomycetes</taxon>
        <taxon>Agaricomycetidae</taxon>
        <taxon>Boletales</taxon>
        <taxon>Coniophorineae</taxon>
        <taxon>Coniophoraceae</taxon>
        <taxon>Coniophora</taxon>
    </lineage>
</organism>
<dbReference type="KEGG" id="cput:CONPUDRAFT_152589"/>
<keyword evidence="1" id="KW-0812">Transmembrane</keyword>
<name>A0A5M3MRF0_CONPW</name>
<dbReference type="AlphaFoldDB" id="A0A5M3MRF0"/>
<evidence type="ECO:0000313" key="3">
    <source>
        <dbReference type="Proteomes" id="UP000053558"/>
    </source>
</evidence>
<comment type="caution">
    <text evidence="2">The sequence shown here is derived from an EMBL/GenBank/DDBJ whole genome shotgun (WGS) entry which is preliminary data.</text>
</comment>